<accession>A0A3R7VU11</accession>
<dbReference type="Gene3D" id="3.40.50.12150">
    <property type="match status" value="1"/>
</dbReference>
<protein>
    <submittedName>
        <fullName evidence="2">3-methylornithyl-N6-L-lysine dehydrogenase PylD</fullName>
    </submittedName>
</protein>
<dbReference type="EMBL" id="QZAB01000338">
    <property type="protein sequence ID" value="RQD85166.1"/>
    <property type="molecule type" value="Genomic_DNA"/>
</dbReference>
<evidence type="ECO:0000313" key="3">
    <source>
        <dbReference type="Proteomes" id="UP000284763"/>
    </source>
</evidence>
<gene>
    <name evidence="2" type="primary">pylD</name>
    <name evidence="2" type="ORF">D5R95_05390</name>
</gene>
<feature type="domain" description="Pyrrolysine biosynthesis protein PylD N-terminal" evidence="1">
    <location>
        <begin position="9"/>
        <end position="118"/>
    </location>
</feature>
<dbReference type="AlphaFoldDB" id="A0A3R7VU11"/>
<evidence type="ECO:0000313" key="2">
    <source>
        <dbReference type="EMBL" id="RQD85166.1"/>
    </source>
</evidence>
<dbReference type="SUPFAM" id="SSF51735">
    <property type="entry name" value="NAD(P)-binding Rossmann-fold domains"/>
    <property type="match status" value="1"/>
</dbReference>
<dbReference type="Gene3D" id="3.40.50.720">
    <property type="entry name" value="NAD(P)-binding Rossmann-like Domain"/>
    <property type="match status" value="1"/>
</dbReference>
<dbReference type="RefSeq" id="WP_259135000.1">
    <property type="nucleotide sequence ID" value="NZ_JANUCS010000009.1"/>
</dbReference>
<dbReference type="NCBIfam" id="TIGR03911">
    <property type="entry name" value="pyrrolys_PylD"/>
    <property type="match status" value="1"/>
</dbReference>
<dbReference type="InterPro" id="IPR036291">
    <property type="entry name" value="NAD(P)-bd_dom_sf"/>
</dbReference>
<sequence>MTRLTPNDLENLLDKLHRNEEIIKRVTGKSIKKICEETFSTSHNSEFVGIIPITAGDGIIGNFTASLLAIVEHFGLKGFVTENYDISGYHEAIKKKADIIMMADDQMFVAHNLRNRKIATNHECTGIVYSEIAARYVYANSKDILVIGLGRVGFSGAAHLIKKGFNVYACDPNSKVLDSAVQKLGVQKYEKNKNKKFSMILEATPCEKTISSGMIAERCLVSTPGIPCGLPEKVGRKYDVDMVMEPLYIGVVSMLYSIFEDNRNL</sequence>
<proteinExistence type="predicted"/>
<comment type="caution">
    <text evidence="2">The sequence shown here is derived from an EMBL/GenBank/DDBJ whole genome shotgun (WGS) entry which is preliminary data.</text>
</comment>
<dbReference type="InterPro" id="IPR048757">
    <property type="entry name" value="PylD_N"/>
</dbReference>
<dbReference type="Pfam" id="PF21455">
    <property type="entry name" value="PylD_N"/>
    <property type="match status" value="1"/>
</dbReference>
<dbReference type="Proteomes" id="UP000284763">
    <property type="component" value="Unassembled WGS sequence"/>
</dbReference>
<organism evidence="2 3">
    <name type="scientific">Methanosalsum natronophilum</name>
    <dbReference type="NCBI Taxonomy" id="768733"/>
    <lineage>
        <taxon>Archaea</taxon>
        <taxon>Methanobacteriati</taxon>
        <taxon>Methanobacteriota</taxon>
        <taxon>Stenosarchaea group</taxon>
        <taxon>Methanomicrobia</taxon>
        <taxon>Methanosarcinales</taxon>
        <taxon>Methanosarcinaceae</taxon>
        <taxon>Methanosalsum</taxon>
    </lineage>
</organism>
<evidence type="ECO:0000259" key="1">
    <source>
        <dbReference type="Pfam" id="PF21455"/>
    </source>
</evidence>
<reference evidence="2 3" key="1">
    <citation type="submission" date="2018-08" db="EMBL/GenBank/DDBJ databases">
        <title>The metabolism and importance of syntrophic acetate oxidation coupled to methane or sulfide production in haloalkaline environments.</title>
        <authorList>
            <person name="Timmers P.H.A."/>
            <person name="Vavourakis C.D."/>
            <person name="Sorokin D.Y."/>
            <person name="Sinninghe Damste J.S."/>
            <person name="Muyzer G."/>
            <person name="Stams A.J.M."/>
            <person name="Plugge C.M."/>
        </authorList>
    </citation>
    <scope>NUCLEOTIDE SEQUENCE [LARGE SCALE GENOMIC DNA]</scope>
    <source>
        <strain evidence="2">MSAO_Arc3</strain>
    </source>
</reference>
<dbReference type="InterPro" id="IPR023914">
    <property type="entry name" value="Pyrrolys_PylD"/>
</dbReference>
<name>A0A3R7VU11_9EURY</name>